<gene>
    <name evidence="1" type="ORF">PODLI_1B003279</name>
</gene>
<proteinExistence type="predicted"/>
<reference evidence="1" key="1">
    <citation type="submission" date="2022-12" db="EMBL/GenBank/DDBJ databases">
        <authorList>
            <person name="Alioto T."/>
            <person name="Alioto T."/>
            <person name="Gomez Garrido J."/>
        </authorList>
    </citation>
    <scope>NUCLEOTIDE SEQUENCE</scope>
</reference>
<accession>A0AA35PPF1</accession>
<protein>
    <submittedName>
        <fullName evidence="1">Uncharacterized protein</fullName>
    </submittedName>
</protein>
<evidence type="ECO:0000313" key="1">
    <source>
        <dbReference type="EMBL" id="CAI5796481.1"/>
    </source>
</evidence>
<keyword evidence="2" id="KW-1185">Reference proteome</keyword>
<sequence length="165" mass="18370">MSEIREFLRPKTAFLIQKSAVGSQLAEVLQPQQQLCLHSSSGGKTALHGAGLKNAEQRCTTLGAQQQLLMGRLVFRSERSSSVDTESIPDAVQKSPTRRPTAALSKVVYGCKHVLDVPSQFTLEQNGQNQDLMCFAMQIHTKQKKLPIAKNDHPDPYQQHFPQNF</sequence>
<dbReference type="Proteomes" id="UP001178461">
    <property type="component" value="Chromosome 17"/>
</dbReference>
<name>A0AA35PPF1_9SAUR</name>
<evidence type="ECO:0000313" key="2">
    <source>
        <dbReference type="Proteomes" id="UP001178461"/>
    </source>
</evidence>
<dbReference type="EMBL" id="OX395142">
    <property type="protein sequence ID" value="CAI5796481.1"/>
    <property type="molecule type" value="Genomic_DNA"/>
</dbReference>
<organism evidence="1 2">
    <name type="scientific">Podarcis lilfordi</name>
    <name type="common">Lilford's wall lizard</name>
    <dbReference type="NCBI Taxonomy" id="74358"/>
    <lineage>
        <taxon>Eukaryota</taxon>
        <taxon>Metazoa</taxon>
        <taxon>Chordata</taxon>
        <taxon>Craniata</taxon>
        <taxon>Vertebrata</taxon>
        <taxon>Euteleostomi</taxon>
        <taxon>Lepidosauria</taxon>
        <taxon>Squamata</taxon>
        <taxon>Bifurcata</taxon>
        <taxon>Unidentata</taxon>
        <taxon>Episquamata</taxon>
        <taxon>Laterata</taxon>
        <taxon>Lacertibaenia</taxon>
        <taxon>Lacertidae</taxon>
        <taxon>Podarcis</taxon>
    </lineage>
</organism>
<dbReference type="AlphaFoldDB" id="A0AA35PPF1"/>